<dbReference type="AlphaFoldDB" id="A0A059AM54"/>
<dbReference type="Gramene" id="KCW54445">
    <property type="protein sequence ID" value="KCW54445"/>
    <property type="gene ID" value="EUGRSUZ_I00391"/>
</dbReference>
<reference evidence="2" key="1">
    <citation type="submission" date="2013-07" db="EMBL/GenBank/DDBJ databases">
        <title>The genome of Eucalyptus grandis.</title>
        <authorList>
            <person name="Schmutz J."/>
            <person name="Hayes R."/>
            <person name="Myburg A."/>
            <person name="Tuskan G."/>
            <person name="Grattapaglia D."/>
            <person name="Rokhsar D.S."/>
        </authorList>
    </citation>
    <scope>NUCLEOTIDE SEQUENCE</scope>
    <source>
        <tissue evidence="2">Leaf extractions</tissue>
    </source>
</reference>
<protein>
    <submittedName>
        <fullName evidence="2">Uncharacterized protein</fullName>
    </submittedName>
</protein>
<evidence type="ECO:0000313" key="2">
    <source>
        <dbReference type="EMBL" id="KCW54445.1"/>
    </source>
</evidence>
<keyword evidence="1" id="KW-0812">Transmembrane</keyword>
<name>A0A059AM54_EUCGR</name>
<keyword evidence="1" id="KW-1133">Transmembrane helix</keyword>
<gene>
    <name evidence="2" type="ORF">EUGRSUZ_I00391</name>
</gene>
<accession>A0A059AM54</accession>
<dbReference type="EMBL" id="KK198761">
    <property type="protein sequence ID" value="KCW54445.1"/>
    <property type="molecule type" value="Genomic_DNA"/>
</dbReference>
<sequence length="68" mass="8034">MDCYHVFHDRVCQIVFLRFIIDVEFPVPQPRTKKSWPWRCHGCVLPLFAVIVFAFCNMMSTVVLNFSP</sequence>
<proteinExistence type="predicted"/>
<organism evidence="2">
    <name type="scientific">Eucalyptus grandis</name>
    <name type="common">Flooded gum</name>
    <dbReference type="NCBI Taxonomy" id="71139"/>
    <lineage>
        <taxon>Eukaryota</taxon>
        <taxon>Viridiplantae</taxon>
        <taxon>Streptophyta</taxon>
        <taxon>Embryophyta</taxon>
        <taxon>Tracheophyta</taxon>
        <taxon>Spermatophyta</taxon>
        <taxon>Magnoliopsida</taxon>
        <taxon>eudicotyledons</taxon>
        <taxon>Gunneridae</taxon>
        <taxon>Pentapetalae</taxon>
        <taxon>rosids</taxon>
        <taxon>malvids</taxon>
        <taxon>Myrtales</taxon>
        <taxon>Myrtaceae</taxon>
        <taxon>Myrtoideae</taxon>
        <taxon>Eucalypteae</taxon>
        <taxon>Eucalyptus</taxon>
    </lineage>
</organism>
<evidence type="ECO:0000256" key="1">
    <source>
        <dbReference type="SAM" id="Phobius"/>
    </source>
</evidence>
<feature type="transmembrane region" description="Helical" evidence="1">
    <location>
        <begin position="43"/>
        <end position="66"/>
    </location>
</feature>
<keyword evidence="1" id="KW-0472">Membrane</keyword>
<dbReference type="InParanoid" id="A0A059AM54"/>